<dbReference type="GO" id="GO:0005509">
    <property type="term" value="F:calcium ion binding"/>
    <property type="evidence" value="ECO:0007669"/>
    <property type="project" value="UniProtKB-UniRule"/>
</dbReference>
<evidence type="ECO:0000256" key="4">
    <source>
        <dbReference type="ARBA" id="ARBA00022837"/>
    </source>
</evidence>
<evidence type="ECO:0000259" key="13">
    <source>
        <dbReference type="PROSITE" id="PS50268"/>
    </source>
</evidence>
<evidence type="ECO:0000256" key="12">
    <source>
        <dbReference type="SAM" id="SignalP"/>
    </source>
</evidence>
<dbReference type="Gene3D" id="2.60.40.60">
    <property type="entry name" value="Cadherins"/>
    <property type="match status" value="8"/>
</dbReference>
<proteinExistence type="predicted"/>
<dbReference type="GO" id="GO:0007156">
    <property type="term" value="P:homophilic cell adhesion via plasma membrane adhesion molecules"/>
    <property type="evidence" value="ECO:0007669"/>
    <property type="project" value="InterPro"/>
</dbReference>
<dbReference type="SUPFAM" id="SSF49313">
    <property type="entry name" value="Cadherin-like"/>
    <property type="match status" value="8"/>
</dbReference>
<name>A0A5S6QZP5_TRIMR</name>
<dbReference type="Proteomes" id="UP000046395">
    <property type="component" value="Unassembled WGS sequence"/>
</dbReference>
<dbReference type="InterPro" id="IPR002126">
    <property type="entry name" value="Cadherin-like_dom"/>
</dbReference>
<keyword evidence="5" id="KW-0130">Cell adhesion</keyword>
<dbReference type="FunFam" id="2.60.40.60:FF:000116">
    <property type="entry name" value="Dachsous cadherin-related 2"/>
    <property type="match status" value="1"/>
</dbReference>
<evidence type="ECO:0000256" key="2">
    <source>
        <dbReference type="ARBA" id="ARBA00022692"/>
    </source>
</evidence>
<keyword evidence="2 11" id="KW-0812">Transmembrane</keyword>
<dbReference type="CDD" id="cd11304">
    <property type="entry name" value="Cadherin_repeat"/>
    <property type="match status" value="8"/>
</dbReference>
<evidence type="ECO:0000256" key="1">
    <source>
        <dbReference type="ARBA" id="ARBA00004370"/>
    </source>
</evidence>
<evidence type="ECO:0000256" key="9">
    <source>
        <dbReference type="PROSITE-ProRule" id="PRU00043"/>
    </source>
</evidence>
<dbReference type="Pfam" id="PF00028">
    <property type="entry name" value="Cadherin"/>
    <property type="match status" value="6"/>
</dbReference>
<evidence type="ECO:0000256" key="10">
    <source>
        <dbReference type="SAM" id="MobiDB-lite"/>
    </source>
</evidence>
<feature type="transmembrane region" description="Helical" evidence="11">
    <location>
        <begin position="1229"/>
        <end position="1253"/>
    </location>
</feature>
<feature type="domain" description="Cadherin" evidence="13">
    <location>
        <begin position="656"/>
        <end position="757"/>
    </location>
</feature>
<keyword evidence="7 11" id="KW-0472">Membrane</keyword>
<dbReference type="PROSITE" id="PS00232">
    <property type="entry name" value="CADHERIN_1"/>
    <property type="match status" value="3"/>
</dbReference>
<dbReference type="STRING" id="70415.A0A5S6QZP5"/>
<comment type="subcellular location">
    <subcellularLocation>
        <location evidence="1">Membrane</location>
    </subcellularLocation>
</comment>
<feature type="domain" description="Cadherin" evidence="13">
    <location>
        <begin position="1001"/>
        <end position="1119"/>
    </location>
</feature>
<accession>A0A5S6QZP5</accession>
<evidence type="ECO:0000256" key="3">
    <source>
        <dbReference type="ARBA" id="ARBA00022737"/>
    </source>
</evidence>
<evidence type="ECO:0000256" key="8">
    <source>
        <dbReference type="ARBA" id="ARBA00023180"/>
    </source>
</evidence>
<evidence type="ECO:0000313" key="14">
    <source>
        <dbReference type="Proteomes" id="UP000046395"/>
    </source>
</evidence>
<evidence type="ECO:0000256" key="11">
    <source>
        <dbReference type="SAM" id="Phobius"/>
    </source>
</evidence>
<feature type="domain" description="Cadherin" evidence="13">
    <location>
        <begin position="114"/>
        <end position="199"/>
    </location>
</feature>
<sequence>MAAKVACLFLFILARTRISAKVIQTEESKDPSNSTNAVSPSSLTLQDADQAWNTVYPFQAASRYYAGQPPSFIHPLCHPNSLTCSGVQYTAKVLADVPPPKRSMTIKPLPIKAKDVYNPQLSVNYAFFNGTPESFAAYFAIDAHTGEVTQLKVVPKSEAKMFYINVMARPSYATGTEVTFARLTIEVLNLSLSRHDPVVQASALNGFVEESAAIGTIVRTGANRGSALLQVSVSDEDLQPGMPAATYQYMLNGSGTSYFAIDQRGYVYVNTLALQVKNGETNAYDLTIRAREVDTTPIRTSEPVSIRIQIIAVDNHSPPVFASKAYYATAYAGLPQQSLIRLKAFVKDSKALAQLTYRIAGVSNNGEKLFRYNEETNTLLAIAPLASGSQYRLSLEAVDKFLRKAATTVMVNVVEAAQPRTSVDAVTSIPDSHSKAQRLKSASASQWPIAATFNITINEQIDPGTLIMTLMAENSPPDSTLYRFVGGNEDQTFSIDPRNGRMYTAKRLDREQTPTYKLIIQVTSSGMTTYAEVIISISDTNDNAPVILNEAPIKFTVEEVSGSDIIGRILATDRDAGKNGKISYSLKIPNRFFEVNPTDGTIRRKVPTLDHSNSSEHRMVIVARDHGSPSMKTETEVVIEVADSENKPADFVGPVFAGNYTVAVDENAPPMDVLQVQARYPDGKKGPISYVLIKGDSSLFAVNPTTGVISTLLALNAEKQNKYTLIVGTHQNPSADPSAWTNVVVAVQDMNDNAPIFQASSYSTTISELMPPGSSVVQVSATDRDRMAPNSAVSYRLVGDEEAAQFFEVDQKTGLVTVARSLLGTGIQKFTLSIEARDLGVPSRSAVAVVSVHVQMQTTTAFYMQTTWQPLGSDLRSMKIAFSSKNYSTTIYEAIPPPHFVMTLPMKSAGSMWQPMQCSIVSGDDDGMFQVKVGSGGLCEIETRQKLDRERTSSYDLQVVASTLPAAGDSYSSSSSAMVHIDVLDQNDNRPVFMFDESNSISKTYFAVVDEDAPRLTTVLTVKAVDDDASKNRLITYSLVKADPDSAFFTIDRDTGELMTMQKLRKLLDKFPPFYLFRVQATDSPTFGTPLTSEANVAVNVVNDLNRFVISVRNWPSRFQEENLRKIKRMVSRMAEQRLKRCQVPFLERVDGPKEDNGFAKSATDLVFVAVNQHSKRVCRTAELRDLFTKESVSRLKASSDPSVQFIGMHEMAPVVSSNYGRRLQTSEIILIVVGCFICSICLLGVAILCYYWKRSKTKRASSEKAMLYGVMPSLNPMLISPSDKEYETQMLELAVPDEPYSRRFYPTMSREDDIYTIRGVGHAGTYNTRSTSLSHIYIPPPDYAESSKHRSKRSHGLAAHNAHFRSQNSML</sequence>
<evidence type="ECO:0000313" key="15">
    <source>
        <dbReference type="WBParaSite" id="TMUE_3000012554.1"/>
    </source>
</evidence>
<feature type="chain" id="PRO_5024270102" evidence="12">
    <location>
        <begin position="21"/>
        <end position="1372"/>
    </location>
</feature>
<feature type="domain" description="Cadherin" evidence="13">
    <location>
        <begin position="449"/>
        <end position="547"/>
    </location>
</feature>
<dbReference type="PROSITE" id="PS50268">
    <property type="entry name" value="CADHERIN_2"/>
    <property type="match status" value="8"/>
</dbReference>
<feature type="domain" description="Cadherin" evidence="13">
    <location>
        <begin position="549"/>
        <end position="656"/>
    </location>
</feature>
<evidence type="ECO:0000256" key="7">
    <source>
        <dbReference type="ARBA" id="ARBA00023136"/>
    </source>
</evidence>
<keyword evidence="3" id="KW-0677">Repeat</keyword>
<dbReference type="GO" id="GO:0005886">
    <property type="term" value="C:plasma membrane"/>
    <property type="evidence" value="ECO:0007669"/>
    <property type="project" value="InterPro"/>
</dbReference>
<keyword evidence="14" id="KW-1185">Reference proteome</keyword>
<keyword evidence="4 9" id="KW-0106">Calcium</keyword>
<evidence type="ECO:0000256" key="5">
    <source>
        <dbReference type="ARBA" id="ARBA00022889"/>
    </source>
</evidence>
<dbReference type="InterPro" id="IPR015919">
    <property type="entry name" value="Cadherin-like_sf"/>
</dbReference>
<keyword evidence="12" id="KW-0732">Signal</keyword>
<evidence type="ECO:0000256" key="6">
    <source>
        <dbReference type="ARBA" id="ARBA00022989"/>
    </source>
</evidence>
<keyword evidence="8" id="KW-0325">Glycoprotein</keyword>
<dbReference type="InterPro" id="IPR020894">
    <property type="entry name" value="Cadherin_CS"/>
</dbReference>
<dbReference type="SMART" id="SM00112">
    <property type="entry name" value="CA"/>
    <property type="match status" value="8"/>
</dbReference>
<protein>
    <submittedName>
        <fullName evidence="15">Cadherin domain-containing protein</fullName>
    </submittedName>
</protein>
<dbReference type="WBParaSite" id="TMUE_3000012554.1">
    <property type="protein sequence ID" value="TMUE_3000012554.1"/>
    <property type="gene ID" value="WBGene00288497"/>
</dbReference>
<feature type="domain" description="Cadherin" evidence="13">
    <location>
        <begin position="758"/>
        <end position="872"/>
    </location>
</feature>
<feature type="domain" description="Cadherin" evidence="13">
    <location>
        <begin position="200"/>
        <end position="321"/>
    </location>
</feature>
<dbReference type="PANTHER" id="PTHR24026:SF133">
    <property type="entry name" value="CADHERIN-RELATED FAMILY MEMBER 2"/>
    <property type="match status" value="1"/>
</dbReference>
<dbReference type="PANTHER" id="PTHR24026">
    <property type="entry name" value="FAT ATYPICAL CADHERIN-RELATED"/>
    <property type="match status" value="1"/>
</dbReference>
<feature type="region of interest" description="Disordered" evidence="10">
    <location>
        <begin position="1345"/>
        <end position="1372"/>
    </location>
</feature>
<feature type="signal peptide" evidence="12">
    <location>
        <begin position="1"/>
        <end position="20"/>
    </location>
</feature>
<organism evidence="14 15">
    <name type="scientific">Trichuris muris</name>
    <name type="common">Mouse whipworm</name>
    <dbReference type="NCBI Taxonomy" id="70415"/>
    <lineage>
        <taxon>Eukaryota</taxon>
        <taxon>Metazoa</taxon>
        <taxon>Ecdysozoa</taxon>
        <taxon>Nematoda</taxon>
        <taxon>Enoplea</taxon>
        <taxon>Dorylaimia</taxon>
        <taxon>Trichinellida</taxon>
        <taxon>Trichuridae</taxon>
        <taxon>Trichuris</taxon>
    </lineage>
</organism>
<feature type="domain" description="Cadherin" evidence="13">
    <location>
        <begin position="883"/>
        <end position="993"/>
    </location>
</feature>
<keyword evidence="6 11" id="KW-1133">Transmembrane helix</keyword>
<dbReference type="PRINTS" id="PR00205">
    <property type="entry name" value="CADHERIN"/>
</dbReference>
<reference evidence="15" key="1">
    <citation type="submission" date="2019-12" db="UniProtKB">
        <authorList>
            <consortium name="WormBaseParasite"/>
        </authorList>
    </citation>
    <scope>IDENTIFICATION</scope>
</reference>